<organism evidence="2 3">
    <name type="scientific">Methanimicrococcus hongohii</name>
    <dbReference type="NCBI Taxonomy" id="3028295"/>
    <lineage>
        <taxon>Archaea</taxon>
        <taxon>Methanobacteriati</taxon>
        <taxon>Methanobacteriota</taxon>
        <taxon>Stenosarchaea group</taxon>
        <taxon>Methanomicrobia</taxon>
        <taxon>Methanosarcinales</taxon>
        <taxon>Methanosarcinaceae</taxon>
        <taxon>Methanimicrococcus</taxon>
    </lineage>
</organism>
<dbReference type="EMBL" id="CP131059">
    <property type="protein sequence ID" value="WNY23906.1"/>
    <property type="molecule type" value="Genomic_DNA"/>
</dbReference>
<proteinExistence type="predicted"/>
<evidence type="ECO:0000313" key="2">
    <source>
        <dbReference type="EMBL" id="WNY23906.1"/>
    </source>
</evidence>
<protein>
    <submittedName>
        <fullName evidence="2">Uncharacterized protein</fullName>
    </submittedName>
</protein>
<gene>
    <name evidence="2" type="ORF">MmiHf6_12290</name>
</gene>
<sequence length="67" mass="7967">MHAEEASEVFTYLGQAPEPTAEEKKQLDEELELALENLRWHDERIRRGLRLDGTKYEEDEIAEFFRS</sequence>
<dbReference type="RefSeq" id="WP_316557076.1">
    <property type="nucleotide sequence ID" value="NZ_CP131059.1"/>
</dbReference>
<evidence type="ECO:0000256" key="1">
    <source>
        <dbReference type="SAM" id="MobiDB-lite"/>
    </source>
</evidence>
<feature type="region of interest" description="Disordered" evidence="1">
    <location>
        <begin position="1"/>
        <end position="22"/>
    </location>
</feature>
<name>A0AA96V057_9EURY</name>
<reference evidence="2 3" key="1">
    <citation type="submission" date="2023-07" db="EMBL/GenBank/DDBJ databases">
        <title>Closed genoem sequence of Methanomicrococcus sp. Hf6.</title>
        <authorList>
            <person name="Poehlein A."/>
            <person name="Protasov E."/>
            <person name="Platt K."/>
            <person name="Reeh H."/>
            <person name="Daniel R."/>
            <person name="Brune A."/>
        </authorList>
    </citation>
    <scope>NUCLEOTIDE SEQUENCE [LARGE SCALE GENOMIC DNA]</scope>
    <source>
        <strain evidence="2 3">Hf6</strain>
    </source>
</reference>
<dbReference type="KEGG" id="mehf:MmiHf6_12290"/>
<dbReference type="Proteomes" id="UP001302978">
    <property type="component" value="Chromosome"/>
</dbReference>
<keyword evidence="3" id="KW-1185">Reference proteome</keyword>
<dbReference type="AlphaFoldDB" id="A0AA96V057"/>
<dbReference type="GeneID" id="85195810"/>
<evidence type="ECO:0000313" key="3">
    <source>
        <dbReference type="Proteomes" id="UP001302978"/>
    </source>
</evidence>
<accession>A0AA96V057</accession>